<reference evidence="9 10" key="1">
    <citation type="submission" date="2019-06" db="EMBL/GenBank/DDBJ databases">
        <title>Persicimonas caeni gen. nov., sp. nov., a predatory bacterium isolated from solar saltern.</title>
        <authorList>
            <person name="Wang S."/>
        </authorList>
    </citation>
    <scope>NUCLEOTIDE SEQUENCE [LARGE SCALE GENOMIC DNA]</scope>
    <source>
        <strain evidence="9 10">YN101</strain>
    </source>
</reference>
<evidence type="ECO:0000256" key="4">
    <source>
        <dbReference type="ARBA" id="ARBA00022980"/>
    </source>
</evidence>
<comment type="similarity">
    <text evidence="1 7">Belongs to the bacterial ribosomal protein bS6 family.</text>
</comment>
<evidence type="ECO:0000256" key="1">
    <source>
        <dbReference type="ARBA" id="ARBA00009512"/>
    </source>
</evidence>
<keyword evidence="10" id="KW-1185">Reference proteome</keyword>
<comment type="function">
    <text evidence="7">Binds together with bS18 to 16S ribosomal RNA.</text>
</comment>
<accession>A0A5B8Y2C9</accession>
<dbReference type="GO" id="GO:0003735">
    <property type="term" value="F:structural constituent of ribosome"/>
    <property type="evidence" value="ECO:0007669"/>
    <property type="project" value="InterPro"/>
</dbReference>
<evidence type="ECO:0000256" key="3">
    <source>
        <dbReference type="ARBA" id="ARBA00022884"/>
    </source>
</evidence>
<dbReference type="Gene3D" id="3.30.70.60">
    <property type="match status" value="1"/>
</dbReference>
<dbReference type="InterPro" id="IPR020814">
    <property type="entry name" value="Ribosomal_S6_plastid/chlpt"/>
</dbReference>
<dbReference type="PROSITE" id="PS01048">
    <property type="entry name" value="RIBOSOMAL_S6"/>
    <property type="match status" value="1"/>
</dbReference>
<feature type="region of interest" description="Disordered" evidence="8">
    <location>
        <begin position="111"/>
        <end position="132"/>
    </location>
</feature>
<dbReference type="SUPFAM" id="SSF54995">
    <property type="entry name" value="Ribosomal protein S6"/>
    <property type="match status" value="1"/>
</dbReference>
<dbReference type="InterPro" id="IPR014717">
    <property type="entry name" value="Transl_elong_EF1B/ribsomal_bS6"/>
</dbReference>
<dbReference type="Proteomes" id="UP000315995">
    <property type="component" value="Chromosome"/>
</dbReference>
<keyword evidence="4 7" id="KW-0689">Ribosomal protein</keyword>
<evidence type="ECO:0000256" key="2">
    <source>
        <dbReference type="ARBA" id="ARBA00022730"/>
    </source>
</evidence>
<dbReference type="GO" id="GO:0005737">
    <property type="term" value="C:cytoplasm"/>
    <property type="evidence" value="ECO:0007669"/>
    <property type="project" value="UniProtKB-ARBA"/>
</dbReference>
<protein>
    <recommendedName>
        <fullName evidence="6 7">Small ribosomal subunit protein bS6</fullName>
    </recommendedName>
</protein>
<dbReference type="AlphaFoldDB" id="A0A4Y6PQ05"/>
<evidence type="ECO:0000313" key="9">
    <source>
        <dbReference type="EMBL" id="QDG50087.1"/>
    </source>
</evidence>
<dbReference type="GO" id="GO:0006412">
    <property type="term" value="P:translation"/>
    <property type="evidence" value="ECO:0007669"/>
    <property type="project" value="UniProtKB-UniRule"/>
</dbReference>
<dbReference type="GO" id="GO:1990904">
    <property type="term" value="C:ribonucleoprotein complex"/>
    <property type="evidence" value="ECO:0007669"/>
    <property type="project" value="UniProtKB-KW"/>
</dbReference>
<dbReference type="Pfam" id="PF01250">
    <property type="entry name" value="Ribosomal_S6"/>
    <property type="match status" value="1"/>
</dbReference>
<dbReference type="CDD" id="cd00473">
    <property type="entry name" value="bS6"/>
    <property type="match status" value="1"/>
</dbReference>
<gene>
    <name evidence="7 9" type="primary">rpsF</name>
    <name evidence="9" type="ORF">FIV42_04855</name>
</gene>
<dbReference type="RefSeq" id="WP_141196583.1">
    <property type="nucleotide sequence ID" value="NZ_CP041186.1"/>
</dbReference>
<dbReference type="GO" id="GO:0070181">
    <property type="term" value="F:small ribosomal subunit rRNA binding"/>
    <property type="evidence" value="ECO:0007669"/>
    <property type="project" value="TreeGrafter"/>
</dbReference>
<dbReference type="EMBL" id="CP041186">
    <property type="protein sequence ID" value="QDG50087.1"/>
    <property type="molecule type" value="Genomic_DNA"/>
</dbReference>
<dbReference type="NCBIfam" id="TIGR00166">
    <property type="entry name" value="S6"/>
    <property type="match status" value="1"/>
</dbReference>
<organism evidence="9 10">
    <name type="scientific">Persicimonas caeni</name>
    <dbReference type="NCBI Taxonomy" id="2292766"/>
    <lineage>
        <taxon>Bacteria</taxon>
        <taxon>Deltaproteobacteria</taxon>
        <taxon>Bradymonadales</taxon>
        <taxon>Bradymonadaceae</taxon>
        <taxon>Persicimonas</taxon>
    </lineage>
</organism>
<sequence length="132" mass="15538">MPVERQAEYETIYILRPDSADDERSAARDRLEGVVEGRNGHVLKFDEWGQRDLAYEIRDSTTGTRYDRGVYHYYRYIGPNDTVAEVERNLKLLDVVLKFMTIKVDDDLIPEERLARPEEEEPEILPYKGEEE</sequence>
<name>A0A4Y6PQ05_PERCE</name>
<dbReference type="PANTHER" id="PTHR21011">
    <property type="entry name" value="MITOCHONDRIAL 28S RIBOSOMAL PROTEIN S6"/>
    <property type="match status" value="1"/>
</dbReference>
<accession>A0A4Y6PQ05</accession>
<dbReference type="HAMAP" id="MF_00360">
    <property type="entry name" value="Ribosomal_bS6"/>
    <property type="match status" value="1"/>
</dbReference>
<evidence type="ECO:0000256" key="5">
    <source>
        <dbReference type="ARBA" id="ARBA00023274"/>
    </source>
</evidence>
<evidence type="ECO:0000256" key="8">
    <source>
        <dbReference type="SAM" id="MobiDB-lite"/>
    </source>
</evidence>
<proteinExistence type="inferred from homology"/>
<dbReference type="InterPro" id="IPR000529">
    <property type="entry name" value="Ribosomal_bS6"/>
</dbReference>
<dbReference type="InterPro" id="IPR035980">
    <property type="entry name" value="Ribosomal_bS6_sf"/>
</dbReference>
<evidence type="ECO:0000256" key="7">
    <source>
        <dbReference type="HAMAP-Rule" id="MF_00360"/>
    </source>
</evidence>
<dbReference type="OrthoDB" id="9812702at2"/>
<dbReference type="InterPro" id="IPR020815">
    <property type="entry name" value="Ribosomal_bS6_CS"/>
</dbReference>
<evidence type="ECO:0000313" key="10">
    <source>
        <dbReference type="Proteomes" id="UP000315995"/>
    </source>
</evidence>
<dbReference type="GO" id="GO:0005840">
    <property type="term" value="C:ribosome"/>
    <property type="evidence" value="ECO:0007669"/>
    <property type="project" value="UniProtKB-KW"/>
</dbReference>
<keyword evidence="5 7" id="KW-0687">Ribonucleoprotein</keyword>
<keyword evidence="2 7" id="KW-0699">rRNA-binding</keyword>
<keyword evidence="3 7" id="KW-0694">RNA-binding</keyword>
<dbReference type="PANTHER" id="PTHR21011:SF1">
    <property type="entry name" value="SMALL RIBOSOMAL SUBUNIT PROTEIN BS6M"/>
    <property type="match status" value="1"/>
</dbReference>
<evidence type="ECO:0000256" key="6">
    <source>
        <dbReference type="ARBA" id="ARBA00035294"/>
    </source>
</evidence>